<keyword evidence="2" id="KW-0560">Oxidoreductase</keyword>
<comment type="similarity">
    <text evidence="1">Belongs to the zinc-containing alcohol dehydrogenase family.</text>
</comment>
<dbReference type="PANTHER" id="PTHR45348">
    <property type="entry name" value="HYPOTHETICAL OXIDOREDUCTASE (EUROFUNG)"/>
    <property type="match status" value="1"/>
</dbReference>
<dbReference type="InterPro" id="IPR013154">
    <property type="entry name" value="ADH-like_N"/>
</dbReference>
<evidence type="ECO:0000313" key="4">
    <source>
        <dbReference type="EMBL" id="KAF4452069.1"/>
    </source>
</evidence>
<dbReference type="InterPro" id="IPR011032">
    <property type="entry name" value="GroES-like_sf"/>
</dbReference>
<dbReference type="CDD" id="cd08249">
    <property type="entry name" value="enoyl_reductase_like"/>
    <property type="match status" value="1"/>
</dbReference>
<dbReference type="Gene3D" id="3.40.50.720">
    <property type="entry name" value="NAD(P)-binding Rossmann-like Domain"/>
    <property type="match status" value="1"/>
</dbReference>
<dbReference type="InterPro" id="IPR020843">
    <property type="entry name" value="ER"/>
</dbReference>
<dbReference type="Proteomes" id="UP000605986">
    <property type="component" value="Unassembled WGS sequence"/>
</dbReference>
<evidence type="ECO:0000259" key="3">
    <source>
        <dbReference type="SMART" id="SM00829"/>
    </source>
</evidence>
<name>A0A8H4NUU9_9HYPO</name>
<dbReference type="Pfam" id="PF00107">
    <property type="entry name" value="ADH_zinc_N"/>
    <property type="match status" value="1"/>
</dbReference>
<dbReference type="SMART" id="SM00829">
    <property type="entry name" value="PKS_ER"/>
    <property type="match status" value="1"/>
</dbReference>
<sequence length="344" mass="36522">MPFNNAAAWITSPNAHPFEVKSAPTGVPSSGQVLIYSRAIGINPVDYKRQHTNLHKGDIPYPSIFGEDVAGDVVAVGPGVTKFKIGDRITGLAAGFLTKKLEEEAFQKYVVLWESLSLKIPEKYSYEQACVFPLAASTAAAGLFNPEHLNLQLPTLLAQKPTGKAVLVWGGASAVGMAGIQLAVAAGYEVLTTASPKNFNLVKKLGASYVFDYKSPSIINDLLQAMEGKNSSGILDAIGGNMSAPIQDFAHRVDGVKQIASTVPGWPEPPSGVTIKHIFSLSITFSYVYKAIWDDYLPSAVEAGAFIPSPQPLVFGNGLESLQGAVDYLGKNGVSAQKVVISLD</sequence>
<dbReference type="SUPFAM" id="SSF51735">
    <property type="entry name" value="NAD(P)-binding Rossmann-fold domains"/>
    <property type="match status" value="1"/>
</dbReference>
<dbReference type="PANTHER" id="PTHR45348:SF2">
    <property type="entry name" value="ZINC-TYPE ALCOHOL DEHYDROGENASE-LIKE PROTEIN C2E1P3.01"/>
    <property type="match status" value="1"/>
</dbReference>
<dbReference type="InterPro" id="IPR036291">
    <property type="entry name" value="NAD(P)-bd_dom_sf"/>
</dbReference>
<evidence type="ECO:0000313" key="5">
    <source>
        <dbReference type="Proteomes" id="UP000605986"/>
    </source>
</evidence>
<evidence type="ECO:0000256" key="2">
    <source>
        <dbReference type="ARBA" id="ARBA00023002"/>
    </source>
</evidence>
<dbReference type="Pfam" id="PF08240">
    <property type="entry name" value="ADH_N"/>
    <property type="match status" value="1"/>
</dbReference>
<accession>A0A8H4NUU9</accession>
<dbReference type="AlphaFoldDB" id="A0A8H4NUU9"/>
<dbReference type="InterPro" id="IPR013149">
    <property type="entry name" value="ADH-like_C"/>
</dbReference>
<dbReference type="EMBL" id="JAADJG010000200">
    <property type="protein sequence ID" value="KAF4452069.1"/>
    <property type="molecule type" value="Genomic_DNA"/>
</dbReference>
<dbReference type="SUPFAM" id="SSF50129">
    <property type="entry name" value="GroES-like"/>
    <property type="match status" value="1"/>
</dbReference>
<dbReference type="InterPro" id="IPR047122">
    <property type="entry name" value="Trans-enoyl_RdTase-like"/>
</dbReference>
<reference evidence="4" key="1">
    <citation type="submission" date="2020-01" db="EMBL/GenBank/DDBJ databases">
        <title>Identification and distribution of gene clusters putatively required for synthesis of sphingolipid metabolism inhibitors in phylogenetically diverse species of the filamentous fungus Fusarium.</title>
        <authorList>
            <person name="Kim H.-S."/>
            <person name="Busman M."/>
            <person name="Brown D.W."/>
            <person name="Divon H."/>
            <person name="Uhlig S."/>
            <person name="Proctor R.H."/>
        </authorList>
    </citation>
    <scope>NUCLEOTIDE SEQUENCE</scope>
    <source>
        <strain evidence="4">NRRL 53441</strain>
    </source>
</reference>
<feature type="domain" description="Enoyl reductase (ER)" evidence="3">
    <location>
        <begin position="11"/>
        <end position="334"/>
    </location>
</feature>
<evidence type="ECO:0000256" key="1">
    <source>
        <dbReference type="ARBA" id="ARBA00008072"/>
    </source>
</evidence>
<gene>
    <name evidence="4" type="ORF">F53441_5000</name>
</gene>
<organism evidence="4 5">
    <name type="scientific">Fusarium austroafricanum</name>
    <dbReference type="NCBI Taxonomy" id="2364996"/>
    <lineage>
        <taxon>Eukaryota</taxon>
        <taxon>Fungi</taxon>
        <taxon>Dikarya</taxon>
        <taxon>Ascomycota</taxon>
        <taxon>Pezizomycotina</taxon>
        <taxon>Sordariomycetes</taxon>
        <taxon>Hypocreomycetidae</taxon>
        <taxon>Hypocreales</taxon>
        <taxon>Nectriaceae</taxon>
        <taxon>Fusarium</taxon>
        <taxon>Fusarium concolor species complex</taxon>
    </lineage>
</organism>
<comment type="caution">
    <text evidence="4">The sequence shown here is derived from an EMBL/GenBank/DDBJ whole genome shotgun (WGS) entry which is preliminary data.</text>
</comment>
<keyword evidence="5" id="KW-1185">Reference proteome</keyword>
<dbReference type="OrthoDB" id="48317at2759"/>
<proteinExistence type="inferred from homology"/>
<protein>
    <submittedName>
        <fullName evidence="4">GroES-like protein</fullName>
    </submittedName>
</protein>
<dbReference type="Gene3D" id="3.90.180.10">
    <property type="entry name" value="Medium-chain alcohol dehydrogenases, catalytic domain"/>
    <property type="match status" value="1"/>
</dbReference>
<dbReference type="GO" id="GO:0016651">
    <property type="term" value="F:oxidoreductase activity, acting on NAD(P)H"/>
    <property type="evidence" value="ECO:0007669"/>
    <property type="project" value="InterPro"/>
</dbReference>